<evidence type="ECO:0000259" key="8">
    <source>
        <dbReference type="Pfam" id="PF04100"/>
    </source>
</evidence>
<evidence type="ECO:0000256" key="5">
    <source>
        <dbReference type="ARBA" id="ARBA00023034"/>
    </source>
</evidence>
<dbReference type="InterPro" id="IPR039766">
    <property type="entry name" value="Vps53"/>
</dbReference>
<feature type="domain" description="Vps53 N-terminal" evidence="8">
    <location>
        <begin position="37"/>
        <end position="399"/>
    </location>
</feature>
<evidence type="ECO:0000259" key="9">
    <source>
        <dbReference type="Pfam" id="PF16854"/>
    </source>
</evidence>
<dbReference type="Pfam" id="PF04100">
    <property type="entry name" value="Vps53_N"/>
    <property type="match status" value="1"/>
</dbReference>
<evidence type="ECO:0000256" key="2">
    <source>
        <dbReference type="ARBA" id="ARBA00004481"/>
    </source>
</evidence>
<dbReference type="STRING" id="2282107.A0A286UGD0"/>
<keyword evidence="11" id="KW-1185">Reference proteome</keyword>
<dbReference type="OrthoDB" id="10261632at2759"/>
<dbReference type="Proteomes" id="UP000217199">
    <property type="component" value="Unassembled WGS sequence"/>
</dbReference>
<protein>
    <submittedName>
        <fullName evidence="10">Garp complex subunit</fullName>
    </submittedName>
</protein>
<evidence type="ECO:0000313" key="11">
    <source>
        <dbReference type="Proteomes" id="UP000217199"/>
    </source>
</evidence>
<comment type="similarity">
    <text evidence="3">Belongs to the VPS53 family.</text>
</comment>
<evidence type="ECO:0000256" key="4">
    <source>
        <dbReference type="ARBA" id="ARBA00022753"/>
    </source>
</evidence>
<keyword evidence="6" id="KW-0472">Membrane</keyword>
<feature type="domain" description="Vps53 C-terminal" evidence="9">
    <location>
        <begin position="641"/>
        <end position="720"/>
    </location>
</feature>
<dbReference type="GO" id="GO:0000938">
    <property type="term" value="C:GARP complex"/>
    <property type="evidence" value="ECO:0007669"/>
    <property type="project" value="InterPro"/>
</dbReference>
<dbReference type="AlphaFoldDB" id="A0A286UGD0"/>
<dbReference type="GO" id="GO:0010008">
    <property type="term" value="C:endosome membrane"/>
    <property type="evidence" value="ECO:0007669"/>
    <property type="project" value="UniProtKB-SubCell"/>
</dbReference>
<sequence length="844" mass="94204">MTTKNIELSHEVILAIERILKIDNAPYSDSLDTLSSQFNPIPTLNELFPNEESLSEVDVIQSRLAQDVANLEVEVNSLRQELKQNQDPQKMQYIQEMISELMSQMSRIREQATESEAVVRNITKDIQALDTAKKNLTTSLTTLKRLQMLANALSQLEELVKDKKYAEISQTLAAVKELSAPFKTYISIPRIALQWARIQTLQGELRSKLDQDFDAFFLPDPANPIKPSVITNACLVVDVIGEDFRKHLVERYCAIELKEYRRIFRVTDEAGQLDNLPRRFAFFRRILSIHDNERSRIFPPGWQVGQHLCIKFIDFTREDLSRLLEKAGSSLNVTTLMQSLQQALEFETYISKKYATPLPDLLRLSTTGTSKQAGSLASAFEPHMSIFIDAQNRLLTDMLSVHRGKKPRSSLEATSSNDDSSTSPAVVLPSSTELFYFYGQIFEQCSKLFTGKPLLDLASLMKKWLKIYAEEVLLTNLKKPTNQTRRSVDVRFDIQELKNACLLINTAEYCQITASDLEDRIKEVINTEYKDNLSFQPERDIFISVVSSAIIVQLRELEAAVDPSFDIMTKTSWSSLSNVSGPSSYVAELVKAIENVVEIINPLVEQKKYLRNFYDKAAGLILGRFTNALVKSRPLKDIGAEQLLLDLQEIRSCLLKLPGETSTTSIFGRSVTKSTTRLETLLKAIIPPEDHAEGFILNYTLLVGDASFSNFQKILDLKGTPRSKQNDLLDSFVTITSTKPELEGTSFLSSLDMDPPSTQHLATLISPAGSRVNLPGLLASAGSGSGATTAEGIFSSLASPPLSGPPTGSDGSSSRAGDAGQRREVFSDLRRFVTFGLRRETAPP</sequence>
<accession>A0A286UGD0</accession>
<feature type="region of interest" description="Disordered" evidence="7">
    <location>
        <begin position="406"/>
        <end position="425"/>
    </location>
</feature>
<evidence type="ECO:0000256" key="6">
    <source>
        <dbReference type="ARBA" id="ARBA00023136"/>
    </source>
</evidence>
<feature type="region of interest" description="Disordered" evidence="7">
    <location>
        <begin position="795"/>
        <end position="823"/>
    </location>
</feature>
<evidence type="ECO:0000256" key="7">
    <source>
        <dbReference type="SAM" id="MobiDB-lite"/>
    </source>
</evidence>
<evidence type="ECO:0000313" key="10">
    <source>
        <dbReference type="EMBL" id="PAV18653.1"/>
    </source>
</evidence>
<dbReference type="PANTHER" id="PTHR12820:SF0">
    <property type="entry name" value="VACUOLAR PROTEIN SORTING-ASSOCIATED PROTEIN 53 HOMOLOG"/>
    <property type="match status" value="1"/>
</dbReference>
<reference evidence="10 11" key="1">
    <citation type="journal article" date="2017" name="Mol. Ecol.">
        <title>Comparative and population genomic landscape of Phellinus noxius: A hypervariable fungus causing root rot in trees.</title>
        <authorList>
            <person name="Chung C.L."/>
            <person name="Lee T.J."/>
            <person name="Akiba M."/>
            <person name="Lee H.H."/>
            <person name="Kuo T.H."/>
            <person name="Liu D."/>
            <person name="Ke H.M."/>
            <person name="Yokoi T."/>
            <person name="Roa M.B."/>
            <person name="Lu M.J."/>
            <person name="Chang Y.Y."/>
            <person name="Ann P.J."/>
            <person name="Tsai J.N."/>
            <person name="Chen C.Y."/>
            <person name="Tzean S.S."/>
            <person name="Ota Y."/>
            <person name="Hattori T."/>
            <person name="Sahashi N."/>
            <person name="Liou R.F."/>
            <person name="Kikuchi T."/>
            <person name="Tsai I.J."/>
        </authorList>
    </citation>
    <scope>NUCLEOTIDE SEQUENCE [LARGE SCALE GENOMIC DNA]</scope>
    <source>
        <strain evidence="10 11">FFPRI411160</strain>
    </source>
</reference>
<dbReference type="PANTHER" id="PTHR12820">
    <property type="entry name" value="VACUOLAR SORTING PROTEIN 53"/>
    <property type="match status" value="1"/>
</dbReference>
<organism evidence="10 11">
    <name type="scientific">Pyrrhoderma noxium</name>
    <dbReference type="NCBI Taxonomy" id="2282107"/>
    <lineage>
        <taxon>Eukaryota</taxon>
        <taxon>Fungi</taxon>
        <taxon>Dikarya</taxon>
        <taxon>Basidiomycota</taxon>
        <taxon>Agaricomycotina</taxon>
        <taxon>Agaricomycetes</taxon>
        <taxon>Hymenochaetales</taxon>
        <taxon>Hymenochaetaceae</taxon>
        <taxon>Pyrrhoderma</taxon>
    </lineage>
</organism>
<dbReference type="EMBL" id="NBII01000005">
    <property type="protein sequence ID" value="PAV18653.1"/>
    <property type="molecule type" value="Genomic_DNA"/>
</dbReference>
<comment type="caution">
    <text evidence="10">The sequence shown here is derived from an EMBL/GenBank/DDBJ whole genome shotgun (WGS) entry which is preliminary data.</text>
</comment>
<comment type="subcellular location">
    <subcellularLocation>
        <location evidence="2">Endosome membrane</location>
        <topology evidence="2">Peripheral membrane protein</topology>
    </subcellularLocation>
    <subcellularLocation>
        <location evidence="1">Golgi apparatus</location>
        <location evidence="1">trans-Golgi network membrane</location>
        <topology evidence="1">Peripheral membrane protein</topology>
    </subcellularLocation>
</comment>
<feature type="compositionally biased region" description="Low complexity" evidence="7">
    <location>
        <begin position="795"/>
        <end position="819"/>
    </location>
</feature>
<dbReference type="InterPro" id="IPR038260">
    <property type="entry name" value="Vps53_C_sf"/>
</dbReference>
<dbReference type="GO" id="GO:0042147">
    <property type="term" value="P:retrograde transport, endosome to Golgi"/>
    <property type="evidence" value="ECO:0007669"/>
    <property type="project" value="InterPro"/>
</dbReference>
<dbReference type="Gene3D" id="1.10.357.110">
    <property type="entry name" value="Vacuolar protein sorting-associated protein 53, C-terminus"/>
    <property type="match status" value="1"/>
</dbReference>
<feature type="compositionally biased region" description="Polar residues" evidence="7">
    <location>
        <begin position="411"/>
        <end position="425"/>
    </location>
</feature>
<proteinExistence type="inferred from homology"/>
<keyword evidence="5" id="KW-0333">Golgi apparatus</keyword>
<dbReference type="InterPro" id="IPR031745">
    <property type="entry name" value="Vps53_C"/>
</dbReference>
<gene>
    <name evidence="10" type="ORF">PNOK_0549600</name>
</gene>
<dbReference type="Pfam" id="PF16854">
    <property type="entry name" value="VPS53_C"/>
    <property type="match status" value="1"/>
</dbReference>
<evidence type="ECO:0000256" key="3">
    <source>
        <dbReference type="ARBA" id="ARBA00008628"/>
    </source>
</evidence>
<evidence type="ECO:0000256" key="1">
    <source>
        <dbReference type="ARBA" id="ARBA00004150"/>
    </source>
</evidence>
<keyword evidence="4" id="KW-0967">Endosome</keyword>
<dbReference type="InterPro" id="IPR007234">
    <property type="entry name" value="Vps53_N"/>
</dbReference>
<name>A0A286UGD0_9AGAM</name>
<dbReference type="FunCoup" id="A0A286UGD0">
    <property type="interactions" value="455"/>
</dbReference>
<dbReference type="InParanoid" id="A0A286UGD0"/>
<dbReference type="GO" id="GO:0005829">
    <property type="term" value="C:cytosol"/>
    <property type="evidence" value="ECO:0007669"/>
    <property type="project" value="GOC"/>
</dbReference>